<organism evidence="2 3">
    <name type="scientific">Lynx pardinus</name>
    <name type="common">Iberian lynx</name>
    <name type="synonym">Felis pardina</name>
    <dbReference type="NCBI Taxonomy" id="191816"/>
    <lineage>
        <taxon>Eukaryota</taxon>
        <taxon>Metazoa</taxon>
        <taxon>Chordata</taxon>
        <taxon>Craniata</taxon>
        <taxon>Vertebrata</taxon>
        <taxon>Euteleostomi</taxon>
        <taxon>Mammalia</taxon>
        <taxon>Eutheria</taxon>
        <taxon>Laurasiatheria</taxon>
        <taxon>Carnivora</taxon>
        <taxon>Feliformia</taxon>
        <taxon>Felidae</taxon>
        <taxon>Felinae</taxon>
        <taxon>Lynx</taxon>
    </lineage>
</organism>
<dbReference type="EMBL" id="CAAGRJ010009029">
    <property type="protein sequence ID" value="VFV26776.1"/>
    <property type="molecule type" value="Genomic_DNA"/>
</dbReference>
<accession>A0A485N4E7</accession>
<feature type="domain" description="Retroviral nucleocapsid Gag protein p24 C-terminal" evidence="1">
    <location>
        <begin position="1"/>
        <end position="60"/>
    </location>
</feature>
<dbReference type="InterPro" id="IPR050195">
    <property type="entry name" value="Primate_lentivir_Gag_pol-like"/>
</dbReference>
<dbReference type="InterPro" id="IPR008916">
    <property type="entry name" value="Retrov_capsid_C"/>
</dbReference>
<feature type="non-terminal residue" evidence="2">
    <location>
        <position position="1"/>
    </location>
</feature>
<dbReference type="PANTHER" id="PTHR40389">
    <property type="entry name" value="ENDOGENOUS RETROVIRUS GROUP K MEMBER 24 GAG POLYPROTEIN-RELATED"/>
    <property type="match status" value="1"/>
</dbReference>
<name>A0A485N4E7_LYNPA</name>
<dbReference type="SUPFAM" id="SSF47353">
    <property type="entry name" value="Retrovirus capsid dimerization domain-like"/>
    <property type="match status" value="1"/>
</dbReference>
<dbReference type="Pfam" id="PF19317">
    <property type="entry name" value="Gag_p24_C"/>
    <property type="match status" value="1"/>
</dbReference>
<evidence type="ECO:0000259" key="1">
    <source>
        <dbReference type="Pfam" id="PF19317"/>
    </source>
</evidence>
<keyword evidence="3" id="KW-1185">Reference proteome</keyword>
<reference evidence="2 3" key="1">
    <citation type="submission" date="2019-01" db="EMBL/GenBank/DDBJ databases">
        <authorList>
            <person name="Alioto T."/>
            <person name="Alioto T."/>
        </authorList>
    </citation>
    <scope>NUCLEOTIDE SEQUENCE [LARGE SCALE GENOMIC DNA]</scope>
</reference>
<dbReference type="AlphaFoldDB" id="A0A485N4E7"/>
<sequence>GLTEPYTDFISRLKQAIERQVGSKTARENLRKQLAFENANEDCQAAIRPHSESLNLLDYLWLCRNIGMLTHQALITSLQLMALQKQK</sequence>
<evidence type="ECO:0000313" key="3">
    <source>
        <dbReference type="Proteomes" id="UP000386466"/>
    </source>
</evidence>
<dbReference type="PANTHER" id="PTHR40389:SF3">
    <property type="entry name" value="IGE-BINDING PROTEIN"/>
    <property type="match status" value="1"/>
</dbReference>
<proteinExistence type="predicted"/>
<evidence type="ECO:0000313" key="2">
    <source>
        <dbReference type="EMBL" id="VFV26776.1"/>
    </source>
</evidence>
<feature type="non-terminal residue" evidence="2">
    <location>
        <position position="87"/>
    </location>
</feature>
<gene>
    <name evidence="2" type="ORF">LYPA_23C000208</name>
</gene>
<dbReference type="InterPro" id="IPR045345">
    <property type="entry name" value="Gag_p24_C"/>
</dbReference>
<protein>
    <recommendedName>
        <fullName evidence="1">Retroviral nucleocapsid Gag protein p24 C-terminal domain-containing protein</fullName>
    </recommendedName>
</protein>
<dbReference type="Proteomes" id="UP000386466">
    <property type="component" value="Unassembled WGS sequence"/>
</dbReference>
<dbReference type="Gene3D" id="1.10.1200.30">
    <property type="match status" value="1"/>
</dbReference>